<keyword evidence="2" id="KW-1185">Reference proteome</keyword>
<evidence type="ECO:0000313" key="1">
    <source>
        <dbReference type="EMBL" id="GEL19667.1"/>
    </source>
</evidence>
<evidence type="ECO:0000313" key="2">
    <source>
        <dbReference type="Proteomes" id="UP000321328"/>
    </source>
</evidence>
<dbReference type="EMBL" id="BJVI01000043">
    <property type="protein sequence ID" value="GEL19667.1"/>
    <property type="molecule type" value="Genomic_DNA"/>
</dbReference>
<protein>
    <submittedName>
        <fullName evidence="1">Uncharacterized protein</fullName>
    </submittedName>
</protein>
<dbReference type="OrthoDB" id="9815799at2"/>
<reference evidence="1 2" key="1">
    <citation type="submission" date="2019-07" db="EMBL/GenBank/DDBJ databases">
        <title>Whole genome shotgun sequence of Pseudonocardia asaccharolytica NBRC 16224.</title>
        <authorList>
            <person name="Hosoyama A."/>
            <person name="Uohara A."/>
            <person name="Ohji S."/>
            <person name="Ichikawa N."/>
        </authorList>
    </citation>
    <scope>NUCLEOTIDE SEQUENCE [LARGE SCALE GENOMIC DNA]</scope>
    <source>
        <strain evidence="1 2">NBRC 16224</strain>
    </source>
</reference>
<accession>A0A511D4T0</accession>
<comment type="caution">
    <text evidence="1">The sequence shown here is derived from an EMBL/GenBank/DDBJ whole genome shotgun (WGS) entry which is preliminary data.</text>
</comment>
<dbReference type="Proteomes" id="UP000321328">
    <property type="component" value="Unassembled WGS sequence"/>
</dbReference>
<organism evidence="1 2">
    <name type="scientific">Pseudonocardia asaccharolytica DSM 44247 = NBRC 16224</name>
    <dbReference type="NCBI Taxonomy" id="1123024"/>
    <lineage>
        <taxon>Bacteria</taxon>
        <taxon>Bacillati</taxon>
        <taxon>Actinomycetota</taxon>
        <taxon>Actinomycetes</taxon>
        <taxon>Pseudonocardiales</taxon>
        <taxon>Pseudonocardiaceae</taxon>
        <taxon>Pseudonocardia</taxon>
    </lineage>
</organism>
<dbReference type="RefSeq" id="WP_154667177.1">
    <property type="nucleotide sequence ID" value="NZ_AUII01000035.1"/>
</dbReference>
<proteinExistence type="predicted"/>
<gene>
    <name evidence="1" type="ORF">PA7_35040</name>
</gene>
<dbReference type="AlphaFoldDB" id="A0A511D4T0"/>
<name>A0A511D4T0_9PSEU</name>
<sequence length="57" mass="6332">MAEYREIPAPPSLRLEVECGWQLRQPGGAGTHLQRVLPDGCMDLRRRPAGDIRHGPA</sequence>